<sequence length="382" mass="41423">MRDLIANPRGSEWAFEDTVPPLEPPVRSVSPLAASLRFPPRSRPPCRRRDPLGFTLIELLVVIAIIAVLASLLLPAVQRSRESARRTQCLNNTKQIVLALHNHHAAHRYFPKGVETLKTPLWVTIPCSGDDESPMVWGTVYESTPVLPSGSPGPGGLYLSQFWGWQARILAQLDQRILDRMISDSCPRLSVKGNREAAVSRIQTYLCPSASPPPRAIDLIDDVTDDGLNGTNWAPNYYLGAAGSMTAPGEDGLGVRTGGFFEIGNHIRMRDITDGSPQTLAVVESTIGFWNEGQICCTSYPTPEMAGTADDPPIFHRGSAGGGSGEAISDPEKAFTTPGSAHSEGVTAAFADGHSTLLSYTLDRDVYRRLIERNDGRQVEAP</sequence>
<protein>
    <recommendedName>
        <fullName evidence="2">DUF1559 domain-containing protein</fullName>
    </recommendedName>
</protein>
<dbReference type="SUPFAM" id="SSF54523">
    <property type="entry name" value="Pili subunits"/>
    <property type="match status" value="1"/>
</dbReference>
<keyword evidence="4" id="KW-1185">Reference proteome</keyword>
<gene>
    <name evidence="3" type="ORF">LzC2_35130</name>
</gene>
<keyword evidence="1" id="KW-0472">Membrane</keyword>
<dbReference type="Proteomes" id="UP000609651">
    <property type="component" value="Unassembled WGS sequence"/>
</dbReference>
<dbReference type="Gene3D" id="3.30.700.10">
    <property type="entry name" value="Glycoprotein, Type 4 Pilin"/>
    <property type="match status" value="1"/>
</dbReference>
<evidence type="ECO:0000313" key="3">
    <source>
        <dbReference type="EMBL" id="NNJ27411.1"/>
    </source>
</evidence>
<evidence type="ECO:0000313" key="4">
    <source>
        <dbReference type="Proteomes" id="UP000609651"/>
    </source>
</evidence>
<dbReference type="PANTHER" id="PTHR30093">
    <property type="entry name" value="GENERAL SECRETION PATHWAY PROTEIN G"/>
    <property type="match status" value="1"/>
</dbReference>
<dbReference type="Pfam" id="PF07963">
    <property type="entry name" value="N_methyl"/>
    <property type="match status" value="1"/>
</dbReference>
<dbReference type="InterPro" id="IPR045584">
    <property type="entry name" value="Pilin-like"/>
</dbReference>
<keyword evidence="1" id="KW-1133">Transmembrane helix</keyword>
<evidence type="ECO:0000259" key="2">
    <source>
        <dbReference type="Pfam" id="PF07596"/>
    </source>
</evidence>
<dbReference type="Pfam" id="PF07596">
    <property type="entry name" value="SBP_bac_10"/>
    <property type="match status" value="1"/>
</dbReference>
<evidence type="ECO:0000256" key="1">
    <source>
        <dbReference type="SAM" id="Phobius"/>
    </source>
</evidence>
<reference evidence="3 4" key="1">
    <citation type="journal article" date="2020" name="Syst. Appl. Microbiol.">
        <title>Alienimonas chondri sp. nov., a novel planctomycete isolated from the biofilm of the red alga Chondrus crispus.</title>
        <authorList>
            <person name="Vitorino I."/>
            <person name="Albuquerque L."/>
            <person name="Wiegand S."/>
            <person name="Kallscheuer N."/>
            <person name="da Costa M.S."/>
            <person name="Lobo-da-Cunha A."/>
            <person name="Jogler C."/>
            <person name="Lage O.M."/>
        </authorList>
    </citation>
    <scope>NUCLEOTIDE SEQUENCE [LARGE SCALE GENOMIC DNA]</scope>
    <source>
        <strain evidence="3 4">LzC2</strain>
    </source>
</reference>
<accession>A0ABX1VIY5</accession>
<organism evidence="3 4">
    <name type="scientific">Alienimonas chondri</name>
    <dbReference type="NCBI Taxonomy" id="2681879"/>
    <lineage>
        <taxon>Bacteria</taxon>
        <taxon>Pseudomonadati</taxon>
        <taxon>Planctomycetota</taxon>
        <taxon>Planctomycetia</taxon>
        <taxon>Planctomycetales</taxon>
        <taxon>Planctomycetaceae</taxon>
        <taxon>Alienimonas</taxon>
    </lineage>
</organism>
<dbReference type="InterPro" id="IPR011453">
    <property type="entry name" value="DUF1559"/>
</dbReference>
<feature type="domain" description="DUF1559" evidence="2">
    <location>
        <begin position="78"/>
        <end position="364"/>
    </location>
</feature>
<keyword evidence="1" id="KW-0812">Transmembrane</keyword>
<dbReference type="PANTHER" id="PTHR30093:SF2">
    <property type="entry name" value="TYPE II SECRETION SYSTEM PROTEIN H"/>
    <property type="match status" value="1"/>
</dbReference>
<proteinExistence type="predicted"/>
<dbReference type="NCBIfam" id="TIGR02532">
    <property type="entry name" value="IV_pilin_GFxxxE"/>
    <property type="match status" value="1"/>
</dbReference>
<comment type="caution">
    <text evidence="3">The sequence shown here is derived from an EMBL/GenBank/DDBJ whole genome shotgun (WGS) entry which is preliminary data.</text>
</comment>
<dbReference type="EMBL" id="WTPX01000150">
    <property type="protein sequence ID" value="NNJ27411.1"/>
    <property type="molecule type" value="Genomic_DNA"/>
</dbReference>
<dbReference type="InterPro" id="IPR012902">
    <property type="entry name" value="N_methyl_site"/>
</dbReference>
<name>A0ABX1VIY5_9PLAN</name>
<feature type="transmembrane region" description="Helical" evidence="1">
    <location>
        <begin position="52"/>
        <end position="77"/>
    </location>
</feature>